<feature type="transmembrane region" description="Helical" evidence="11">
    <location>
        <begin position="380"/>
        <end position="405"/>
    </location>
</feature>
<dbReference type="PANTHER" id="PTHR27004:SF434">
    <property type="entry name" value="LEUCINE-RICH REPEAT-CONTAINING N-TERMINAL PLANT-TYPE DOMAIN-CONTAINING PROTEIN"/>
    <property type="match status" value="1"/>
</dbReference>
<dbReference type="Proteomes" id="UP000712600">
    <property type="component" value="Unassembled WGS sequence"/>
</dbReference>
<dbReference type="Pfam" id="PF00560">
    <property type="entry name" value="LRR_1"/>
    <property type="match status" value="5"/>
</dbReference>
<dbReference type="Pfam" id="PF08263">
    <property type="entry name" value="LRRNT_2"/>
    <property type="match status" value="2"/>
</dbReference>
<dbReference type="Gene3D" id="3.80.10.10">
    <property type="entry name" value="Ribonuclease Inhibitor"/>
    <property type="match status" value="2"/>
</dbReference>
<dbReference type="GO" id="GO:0005886">
    <property type="term" value="C:plasma membrane"/>
    <property type="evidence" value="ECO:0007669"/>
    <property type="project" value="UniProtKB-SubCell"/>
</dbReference>
<evidence type="ECO:0000259" key="12">
    <source>
        <dbReference type="Pfam" id="PF08263"/>
    </source>
</evidence>
<comment type="caution">
    <text evidence="13">The sequence shown here is derived from an EMBL/GenBank/DDBJ whole genome shotgun (WGS) entry which is preliminary data.</text>
</comment>
<keyword evidence="7 11" id="KW-1133">Transmembrane helix</keyword>
<accession>A0A8S9SW74</accession>
<keyword evidence="8 11" id="KW-0472">Membrane</keyword>
<evidence type="ECO:0000256" key="5">
    <source>
        <dbReference type="ARBA" id="ARBA00022692"/>
    </source>
</evidence>
<dbReference type="InterPro" id="IPR001611">
    <property type="entry name" value="Leu-rich_rpt"/>
</dbReference>
<name>A0A8S9SW74_BRACR</name>
<keyword evidence="4" id="KW-0433">Leucine-rich repeat</keyword>
<proteinExistence type="inferred from homology"/>
<dbReference type="InterPro" id="IPR032675">
    <property type="entry name" value="LRR_dom_sf"/>
</dbReference>
<feature type="domain" description="Leucine-rich repeat-containing N-terminal plant-type" evidence="12">
    <location>
        <begin position="39"/>
        <end position="53"/>
    </location>
</feature>
<evidence type="ECO:0000256" key="10">
    <source>
        <dbReference type="ARBA" id="ARBA00023180"/>
    </source>
</evidence>
<dbReference type="InterPro" id="IPR013210">
    <property type="entry name" value="LRR_N_plant-typ"/>
</dbReference>
<keyword evidence="6" id="KW-0677">Repeat</keyword>
<evidence type="ECO:0000256" key="2">
    <source>
        <dbReference type="ARBA" id="ARBA00009592"/>
    </source>
</evidence>
<dbReference type="InterPro" id="IPR003591">
    <property type="entry name" value="Leu-rich_rpt_typical-subtyp"/>
</dbReference>
<dbReference type="AlphaFoldDB" id="A0A8S9SW74"/>
<evidence type="ECO:0000313" key="14">
    <source>
        <dbReference type="Proteomes" id="UP000712600"/>
    </source>
</evidence>
<comment type="subcellular location">
    <subcellularLocation>
        <location evidence="1">Cell membrane</location>
        <topology evidence="1">Single-pass type I membrane protein</topology>
    </subcellularLocation>
</comment>
<dbReference type="SMART" id="SM00369">
    <property type="entry name" value="LRR_TYP"/>
    <property type="match status" value="4"/>
</dbReference>
<gene>
    <name evidence="13" type="ORF">F2Q69_00038776</name>
</gene>
<dbReference type="PANTHER" id="PTHR27004">
    <property type="entry name" value="RECEPTOR-LIKE PROTEIN 12 ISOFORM X1"/>
    <property type="match status" value="1"/>
</dbReference>
<organism evidence="13 14">
    <name type="scientific">Brassica cretica</name>
    <name type="common">Mustard</name>
    <dbReference type="NCBI Taxonomy" id="69181"/>
    <lineage>
        <taxon>Eukaryota</taxon>
        <taxon>Viridiplantae</taxon>
        <taxon>Streptophyta</taxon>
        <taxon>Embryophyta</taxon>
        <taxon>Tracheophyta</taxon>
        <taxon>Spermatophyta</taxon>
        <taxon>Magnoliopsida</taxon>
        <taxon>eudicotyledons</taxon>
        <taxon>Gunneridae</taxon>
        <taxon>Pentapetalae</taxon>
        <taxon>rosids</taxon>
        <taxon>malvids</taxon>
        <taxon>Brassicales</taxon>
        <taxon>Brassicaceae</taxon>
        <taxon>Brassiceae</taxon>
        <taxon>Brassica</taxon>
    </lineage>
</organism>
<evidence type="ECO:0000256" key="1">
    <source>
        <dbReference type="ARBA" id="ARBA00004251"/>
    </source>
</evidence>
<evidence type="ECO:0000256" key="6">
    <source>
        <dbReference type="ARBA" id="ARBA00022737"/>
    </source>
</evidence>
<protein>
    <recommendedName>
        <fullName evidence="12">Leucine-rich repeat-containing N-terminal plant-type domain-containing protein</fullName>
    </recommendedName>
</protein>
<dbReference type="EMBL" id="QGKX02000004">
    <property type="protein sequence ID" value="KAF3604703.1"/>
    <property type="molecule type" value="Genomic_DNA"/>
</dbReference>
<keyword evidence="10" id="KW-0325">Glycoprotein</keyword>
<sequence>MKGFWNLASTYSLTLYTLFLFVYNYEDVSAVLNTRLCRPEQRDALLQFKTEFEVLNSSLTYDCYINKTIVKSLGKTESWMNNSDCCNWEGITCNAKSGEVIELNLGCSYLGGRFHSSSSLQNLHSLTTLVLSNNEFSGPIMSLLIFLPELKILVLRSNAFHGPIHQASFRELQIIDISHNHFNGALPSDFFVKWSAMSSLGTVYYDQHDQLDDKYMGGSYYHDSMVLMNKGLEMEFVRILKIYTALDFSGNKFEGGIPSSIGLLKELHVLNLSNNAFSGHIPSSMGNLTALESLDVSQNQLSREIPQELGELSFLSYMNFSHNKLTGLVPGGTQFLRLNCTSFEDNPGLSGPSLEEICRDMHRPTPHETLESVEEEEEEVLSWIAAVIGVIPGIAFGWVIGYILVSYKPEWFMNPFARNKRRISSTTTH</sequence>
<feature type="domain" description="Leucine-rich repeat-containing N-terminal plant-type" evidence="12">
    <location>
        <begin position="71"/>
        <end position="94"/>
    </location>
</feature>
<evidence type="ECO:0000256" key="9">
    <source>
        <dbReference type="ARBA" id="ARBA00023170"/>
    </source>
</evidence>
<evidence type="ECO:0000256" key="3">
    <source>
        <dbReference type="ARBA" id="ARBA00022475"/>
    </source>
</evidence>
<keyword evidence="9" id="KW-0675">Receptor</keyword>
<keyword evidence="5 11" id="KW-0812">Transmembrane</keyword>
<evidence type="ECO:0000256" key="7">
    <source>
        <dbReference type="ARBA" id="ARBA00022989"/>
    </source>
</evidence>
<dbReference type="SUPFAM" id="SSF52058">
    <property type="entry name" value="L domain-like"/>
    <property type="match status" value="1"/>
</dbReference>
<evidence type="ECO:0000256" key="8">
    <source>
        <dbReference type="ARBA" id="ARBA00023136"/>
    </source>
</evidence>
<evidence type="ECO:0000313" key="13">
    <source>
        <dbReference type="EMBL" id="KAF3604703.1"/>
    </source>
</evidence>
<reference evidence="13" key="1">
    <citation type="submission" date="2019-12" db="EMBL/GenBank/DDBJ databases">
        <title>Genome sequencing and annotation of Brassica cretica.</title>
        <authorList>
            <person name="Studholme D.J."/>
            <person name="Sarris P."/>
        </authorList>
    </citation>
    <scope>NUCLEOTIDE SEQUENCE</scope>
    <source>
        <strain evidence="13">PFS-109/04</strain>
        <tissue evidence="13">Leaf</tissue>
    </source>
</reference>
<dbReference type="FunFam" id="3.80.10.10:FF:000111">
    <property type="entry name" value="LRR receptor-like serine/threonine-protein kinase ERECTA"/>
    <property type="match status" value="1"/>
</dbReference>
<evidence type="ECO:0000256" key="11">
    <source>
        <dbReference type="SAM" id="Phobius"/>
    </source>
</evidence>
<keyword evidence="3" id="KW-1003">Cell membrane</keyword>
<evidence type="ECO:0000256" key="4">
    <source>
        <dbReference type="ARBA" id="ARBA00022614"/>
    </source>
</evidence>
<comment type="similarity">
    <text evidence="2">Belongs to the RLP family.</text>
</comment>